<dbReference type="Pfam" id="PF00567">
    <property type="entry name" value="TUDOR"/>
    <property type="match status" value="1"/>
</dbReference>
<dbReference type="SMART" id="SM00333">
    <property type="entry name" value="TUDOR"/>
    <property type="match status" value="1"/>
</dbReference>
<keyword evidence="6" id="KW-1185">Reference proteome</keyword>
<feature type="region of interest" description="Disordered" evidence="3">
    <location>
        <begin position="254"/>
        <end position="314"/>
    </location>
</feature>
<evidence type="ECO:0000256" key="1">
    <source>
        <dbReference type="ARBA" id="ARBA00004123"/>
    </source>
</evidence>
<protein>
    <recommendedName>
        <fullName evidence="4">Tudor domain-containing protein</fullName>
    </recommendedName>
</protein>
<evidence type="ECO:0000313" key="5">
    <source>
        <dbReference type="EMBL" id="EGC37069.1"/>
    </source>
</evidence>
<dbReference type="PANTHER" id="PTHR13681:SF26">
    <property type="entry name" value="SURVIVAL OF MOTOR NEURON-RELATED-SPLICING FACTOR 30"/>
    <property type="match status" value="1"/>
</dbReference>
<dbReference type="STRING" id="5786.F0ZG72"/>
<feature type="domain" description="Tudor" evidence="4">
    <location>
        <begin position="126"/>
        <end position="185"/>
    </location>
</feature>
<dbReference type="FunCoup" id="F0ZG72">
    <property type="interactions" value="409"/>
</dbReference>
<gene>
    <name evidence="5" type="ORF">DICPUDRAFT_150386</name>
</gene>
<dbReference type="InParanoid" id="F0ZG72"/>
<dbReference type="SUPFAM" id="SSF63748">
    <property type="entry name" value="Tudor/PWWP/MBT"/>
    <property type="match status" value="1"/>
</dbReference>
<accession>F0ZG72</accession>
<dbReference type="CDD" id="cd04508">
    <property type="entry name" value="Tudor_SF"/>
    <property type="match status" value="1"/>
</dbReference>
<keyword evidence="2" id="KW-0539">Nucleus</keyword>
<comment type="subcellular location">
    <subcellularLocation>
        <location evidence="1">Nucleus</location>
    </subcellularLocation>
</comment>
<evidence type="ECO:0000256" key="3">
    <source>
        <dbReference type="SAM" id="MobiDB-lite"/>
    </source>
</evidence>
<dbReference type="GeneID" id="10503805"/>
<dbReference type="KEGG" id="dpp:DICPUDRAFT_150386"/>
<feature type="compositionally biased region" description="Low complexity" evidence="3">
    <location>
        <begin position="62"/>
        <end position="71"/>
    </location>
</feature>
<dbReference type="Proteomes" id="UP000001064">
    <property type="component" value="Unassembled WGS sequence"/>
</dbReference>
<dbReference type="AlphaFoldDB" id="F0ZG72"/>
<dbReference type="RefSeq" id="XP_003286426.1">
    <property type="nucleotide sequence ID" value="XM_003286378.1"/>
</dbReference>
<name>F0ZG72_DICPU</name>
<evidence type="ECO:0000259" key="4">
    <source>
        <dbReference type="PROSITE" id="PS50304"/>
    </source>
</evidence>
<dbReference type="VEuPathDB" id="AmoebaDB:DICPUDRAFT_150386"/>
<feature type="region of interest" description="Disordered" evidence="3">
    <location>
        <begin position="60"/>
        <end position="112"/>
    </location>
</feature>
<sequence length="314" mass="35754">MESYSIQDLENKLKTDKEELLEVESLLEEDNDAELQKLKDDLIAIIKTTTDLIFKKKRELDNNNNNNNNVNTQPPIIPQTSNSNININSNSNGNSNNNNYDIYNSSNYQQPQTQQQQIEQFSEDNSLTVGTVCEAQYSVDGVWYKAVIDSINKDGTFIVTYPDYGNSEVLTFDKIKPPTRSQKLLLNQNLEQKKYLQAPDTIQSIPKHLRILPEDNEETRKQKEKRIRSIKSMNRLKKVEEEGKQKTQAWKDFLNKPKRSVPGTFTDKKKGSMFSTSDSAGSKVGVIGSGRGMTESQQFQGFSKKAPSQFQPPN</sequence>
<feature type="compositionally biased region" description="Low complexity" evidence="3">
    <location>
        <begin position="81"/>
        <end position="112"/>
    </location>
</feature>
<organism evidence="5 6">
    <name type="scientific">Dictyostelium purpureum</name>
    <name type="common">Slime mold</name>
    <dbReference type="NCBI Taxonomy" id="5786"/>
    <lineage>
        <taxon>Eukaryota</taxon>
        <taxon>Amoebozoa</taxon>
        <taxon>Evosea</taxon>
        <taxon>Eumycetozoa</taxon>
        <taxon>Dictyostelia</taxon>
        <taxon>Dictyosteliales</taxon>
        <taxon>Dictyosteliaceae</taxon>
        <taxon>Dictyostelium</taxon>
    </lineage>
</organism>
<proteinExistence type="predicted"/>
<dbReference type="PROSITE" id="PS50304">
    <property type="entry name" value="TUDOR"/>
    <property type="match status" value="1"/>
</dbReference>
<dbReference type="EMBL" id="GL871009">
    <property type="protein sequence ID" value="EGC37069.1"/>
    <property type="molecule type" value="Genomic_DNA"/>
</dbReference>
<feature type="compositionally biased region" description="Polar residues" evidence="3">
    <location>
        <begin position="294"/>
        <end position="314"/>
    </location>
</feature>
<dbReference type="PANTHER" id="PTHR13681">
    <property type="entry name" value="SURVIVAL OF MOTOR NEURON-RELATED-SPLICING FACTOR 30-RELATED"/>
    <property type="match status" value="1"/>
</dbReference>
<reference evidence="6" key="1">
    <citation type="journal article" date="2011" name="Genome Biol.">
        <title>Comparative genomics of the social amoebae Dictyostelium discoideum and Dictyostelium purpureum.</title>
        <authorList>
            <consortium name="US DOE Joint Genome Institute (JGI-PGF)"/>
            <person name="Sucgang R."/>
            <person name="Kuo A."/>
            <person name="Tian X."/>
            <person name="Salerno W."/>
            <person name="Parikh A."/>
            <person name="Feasley C.L."/>
            <person name="Dalin E."/>
            <person name="Tu H."/>
            <person name="Huang E."/>
            <person name="Barry K."/>
            <person name="Lindquist E."/>
            <person name="Shapiro H."/>
            <person name="Bruce D."/>
            <person name="Schmutz J."/>
            <person name="Salamov A."/>
            <person name="Fey P."/>
            <person name="Gaudet P."/>
            <person name="Anjard C."/>
            <person name="Babu M.M."/>
            <person name="Basu S."/>
            <person name="Bushmanova Y."/>
            <person name="van der Wel H."/>
            <person name="Katoh-Kurasawa M."/>
            <person name="Dinh C."/>
            <person name="Coutinho P.M."/>
            <person name="Saito T."/>
            <person name="Elias M."/>
            <person name="Schaap P."/>
            <person name="Kay R.R."/>
            <person name="Henrissat B."/>
            <person name="Eichinger L."/>
            <person name="Rivero F."/>
            <person name="Putnam N.H."/>
            <person name="West C.M."/>
            <person name="Loomis W.F."/>
            <person name="Chisholm R.L."/>
            <person name="Shaulsky G."/>
            <person name="Strassmann J.E."/>
            <person name="Queller D.C."/>
            <person name="Kuspa A."/>
            <person name="Grigoriev I.V."/>
        </authorList>
    </citation>
    <scope>NUCLEOTIDE SEQUENCE [LARGE SCALE GENOMIC DNA]</scope>
    <source>
        <strain evidence="6">QSDP1</strain>
    </source>
</reference>
<dbReference type="InterPro" id="IPR002999">
    <property type="entry name" value="Tudor"/>
</dbReference>
<dbReference type="OrthoDB" id="79171at2759"/>
<dbReference type="GO" id="GO:0005634">
    <property type="term" value="C:nucleus"/>
    <property type="evidence" value="ECO:0000318"/>
    <property type="project" value="GO_Central"/>
</dbReference>
<dbReference type="eggNOG" id="KOG3026">
    <property type="taxonomic scope" value="Eukaryota"/>
</dbReference>
<evidence type="ECO:0000313" key="6">
    <source>
        <dbReference type="Proteomes" id="UP000001064"/>
    </source>
</evidence>
<dbReference type="OMA" id="IGRTCSF"/>
<evidence type="ECO:0000256" key="2">
    <source>
        <dbReference type="ARBA" id="ARBA00023242"/>
    </source>
</evidence>
<dbReference type="Gene3D" id="2.30.30.140">
    <property type="match status" value="1"/>
</dbReference>